<dbReference type="AlphaFoldDB" id="A0A2S7XI68"/>
<protein>
    <recommendedName>
        <fullName evidence="1">YbbD head domain-containing protein</fullName>
    </recommendedName>
</protein>
<evidence type="ECO:0000313" key="2">
    <source>
        <dbReference type="EMBL" id="GLR74501.1"/>
    </source>
</evidence>
<sequence length="116" mass="13440">MKKFILIITFLISGCSENISHYYPTYQDASEHQLFVRGWLPNILPESTTEINVNNDLDLDVSTGSFVIAKHDLTTFVSQLTPINNRRRFFEYSLGRSRWTFEIEENGLVSYILSTN</sequence>
<accession>A0A2S7XI68</accession>
<evidence type="ECO:0000313" key="3">
    <source>
        <dbReference type="EMBL" id="PQJ93415.1"/>
    </source>
</evidence>
<keyword evidence="5" id="KW-1185">Reference proteome</keyword>
<dbReference type="Proteomes" id="UP000239273">
    <property type="component" value="Unassembled WGS sequence"/>
</dbReference>
<organism evidence="3 4">
    <name type="scientific">Aliivibrio sifiae</name>
    <dbReference type="NCBI Taxonomy" id="566293"/>
    <lineage>
        <taxon>Bacteria</taxon>
        <taxon>Pseudomonadati</taxon>
        <taxon>Pseudomonadota</taxon>
        <taxon>Gammaproteobacteria</taxon>
        <taxon>Vibrionales</taxon>
        <taxon>Vibrionaceae</taxon>
        <taxon>Aliivibrio</taxon>
    </lineage>
</organism>
<reference evidence="5" key="3">
    <citation type="journal article" date="2019" name="Int. J. Syst. Evol. Microbiol.">
        <title>The Global Catalogue of Microorganisms (GCM) 10K type strain sequencing project: providing services to taxonomists for standard genome sequencing and annotation.</title>
        <authorList>
            <consortium name="The Broad Institute Genomics Platform"/>
            <consortium name="The Broad Institute Genome Sequencing Center for Infectious Disease"/>
            <person name="Wu L."/>
            <person name="Ma J."/>
        </authorList>
    </citation>
    <scope>NUCLEOTIDE SEQUENCE [LARGE SCALE GENOMIC DNA]</scope>
    <source>
        <strain evidence="5">NBRC 105001</strain>
    </source>
</reference>
<reference evidence="2" key="1">
    <citation type="journal article" date="2014" name="Int. J. Syst. Evol. Microbiol.">
        <title>Complete genome of a new Firmicutes species belonging to the dominant human colonic microbiota ('Ruminococcus bicirculans') reveals two chromosomes and a selective capacity to utilize plant glucans.</title>
        <authorList>
            <consortium name="NISC Comparative Sequencing Program"/>
            <person name="Wegmann U."/>
            <person name="Louis P."/>
            <person name="Goesmann A."/>
            <person name="Henrissat B."/>
            <person name="Duncan S.H."/>
            <person name="Flint H.J."/>
        </authorList>
    </citation>
    <scope>NUCLEOTIDE SEQUENCE</scope>
    <source>
        <strain evidence="2">NBRC 105001</strain>
    </source>
</reference>
<proteinExistence type="predicted"/>
<name>A0A2S7XI68_9GAMM</name>
<dbReference type="EMBL" id="MSCP01000001">
    <property type="protein sequence ID" value="PQJ93415.1"/>
    <property type="molecule type" value="Genomic_DNA"/>
</dbReference>
<dbReference type="EMBL" id="BSOU01000003">
    <property type="protein sequence ID" value="GLR74501.1"/>
    <property type="molecule type" value="Genomic_DNA"/>
</dbReference>
<reference evidence="2" key="4">
    <citation type="submission" date="2023-01" db="EMBL/GenBank/DDBJ databases">
        <title>Draft genome sequence of Aliivibrio sifiae strain NBRC 105001.</title>
        <authorList>
            <person name="Sun Q."/>
            <person name="Mori K."/>
        </authorList>
    </citation>
    <scope>NUCLEOTIDE SEQUENCE</scope>
    <source>
        <strain evidence="2">NBRC 105001</strain>
    </source>
</reference>
<evidence type="ECO:0000313" key="4">
    <source>
        <dbReference type="Proteomes" id="UP000239273"/>
    </source>
</evidence>
<dbReference type="Proteomes" id="UP001156660">
    <property type="component" value="Unassembled WGS sequence"/>
</dbReference>
<dbReference type="Pfam" id="PF26610">
    <property type="entry name" value="YbbD_head"/>
    <property type="match status" value="1"/>
</dbReference>
<dbReference type="InterPro" id="IPR058827">
    <property type="entry name" value="YbbD_head"/>
</dbReference>
<comment type="caution">
    <text evidence="3">The sequence shown here is derived from an EMBL/GenBank/DDBJ whole genome shotgun (WGS) entry which is preliminary data.</text>
</comment>
<evidence type="ECO:0000259" key="1">
    <source>
        <dbReference type="Pfam" id="PF26610"/>
    </source>
</evidence>
<gene>
    <name evidence="3" type="ORF">BTO23_04795</name>
    <name evidence="2" type="ORF">GCM10007855_13750</name>
</gene>
<evidence type="ECO:0000313" key="5">
    <source>
        <dbReference type="Proteomes" id="UP001156660"/>
    </source>
</evidence>
<dbReference type="RefSeq" id="WP_060991042.1">
    <property type="nucleotide sequence ID" value="NZ_BSOU01000003.1"/>
</dbReference>
<feature type="domain" description="YbbD head" evidence="1">
    <location>
        <begin position="17"/>
        <end position="66"/>
    </location>
</feature>
<reference evidence="3 4" key="2">
    <citation type="submission" date="2016-12" db="EMBL/GenBank/DDBJ databases">
        <title>Diversity of luminous bacteria.</title>
        <authorList>
            <person name="Yoshizawa S."/>
            <person name="Kogure K."/>
        </authorList>
    </citation>
    <scope>NUCLEOTIDE SEQUENCE [LARGE SCALE GENOMIC DNA]</scope>
    <source>
        <strain evidence="3 4">NBRC 105001</strain>
    </source>
</reference>
<dbReference type="PROSITE" id="PS51257">
    <property type="entry name" value="PROKAR_LIPOPROTEIN"/>
    <property type="match status" value="1"/>
</dbReference>